<dbReference type="Pfam" id="PF13635">
    <property type="entry name" value="DUF4143"/>
    <property type="match status" value="1"/>
</dbReference>
<evidence type="ECO:0000313" key="3">
    <source>
        <dbReference type="Proteomes" id="UP001193389"/>
    </source>
</evidence>
<reference evidence="2" key="1">
    <citation type="journal article" date="2020" name="Int. J. Syst. Evol. Microbiol.">
        <title>Aquipluma nitroreducens gen. nov. sp. nov., a novel facultatively anaerobic bacterium isolated from a freshwater lake.</title>
        <authorList>
            <person name="Watanabe M."/>
            <person name="Kojima H."/>
            <person name="Fukui M."/>
        </authorList>
    </citation>
    <scope>NUCLEOTIDE SEQUENCE</scope>
    <source>
        <strain evidence="2">MeG22</strain>
    </source>
</reference>
<keyword evidence="3" id="KW-1185">Reference proteome</keyword>
<name>A0A5K7S9Q0_9BACT</name>
<dbReference type="Pfam" id="PF13173">
    <property type="entry name" value="AAA_14"/>
    <property type="match status" value="1"/>
</dbReference>
<organism evidence="2 3">
    <name type="scientific">Aquipluma nitroreducens</name>
    <dbReference type="NCBI Taxonomy" id="2010828"/>
    <lineage>
        <taxon>Bacteria</taxon>
        <taxon>Pseudomonadati</taxon>
        <taxon>Bacteroidota</taxon>
        <taxon>Bacteroidia</taxon>
        <taxon>Marinilabiliales</taxon>
        <taxon>Prolixibacteraceae</taxon>
        <taxon>Aquipluma</taxon>
    </lineage>
</organism>
<dbReference type="PANTHER" id="PTHR43566:SF1">
    <property type="entry name" value="AAA+ ATPASE DOMAIN-CONTAINING PROTEIN"/>
    <property type="match status" value="1"/>
</dbReference>
<dbReference type="AlphaFoldDB" id="A0A5K7S9Q0"/>
<dbReference type="SUPFAM" id="SSF52540">
    <property type="entry name" value="P-loop containing nucleoside triphosphate hydrolases"/>
    <property type="match status" value="1"/>
</dbReference>
<sequence length="377" mass="43421">MILIKRDLQEIIEGNLFKRKAIILLGARQVGKTTLCKQVADKLGLPTLFLNCDEPEPRSLLTDTNLLRLKQLIGSSKLIIIDEAQRVKNIGLTLKIIIDNIAEVQVIVTGSSSLDIANEINEPLTGRKYEYNVFPFSTSELVQNSSFLSERQLLEQRLIYGQYPEVVNNPAEARETLINNLNSYLYKDLLAINDVRKSSQLEKLVEALALQIGSEVSYNELAQLLHSNPHTIERYIDLLEQSFVLFRLQAYSGNVRNEIKKGRKIYFCDTGIRNAIIGNFNSLNLRQDVGALWENFFIAERIKYHHYRRNFVKSYFWRSFQQQEIDFIEVENAEITTFEMKWNKNKRGSLPATFANAYTVKNSHTVTPENYTDFLLA</sequence>
<dbReference type="InterPro" id="IPR025420">
    <property type="entry name" value="DUF4143"/>
</dbReference>
<protein>
    <submittedName>
        <fullName evidence="2">Prokaryotic ATPase</fullName>
    </submittedName>
</protein>
<feature type="domain" description="AAA+ ATPase" evidence="1">
    <location>
        <begin position="18"/>
        <end position="134"/>
    </location>
</feature>
<dbReference type="InterPro" id="IPR027417">
    <property type="entry name" value="P-loop_NTPase"/>
</dbReference>
<dbReference type="InterPro" id="IPR041682">
    <property type="entry name" value="AAA_14"/>
</dbReference>
<dbReference type="Gene3D" id="3.40.50.300">
    <property type="entry name" value="P-loop containing nucleotide triphosphate hydrolases"/>
    <property type="match status" value="1"/>
</dbReference>
<dbReference type="PANTHER" id="PTHR43566">
    <property type="entry name" value="CONSERVED PROTEIN"/>
    <property type="match status" value="1"/>
</dbReference>
<accession>A0A5K7S9Q0</accession>
<dbReference type="KEGG" id="anf:AQPE_2470"/>
<evidence type="ECO:0000259" key="1">
    <source>
        <dbReference type="SMART" id="SM00382"/>
    </source>
</evidence>
<dbReference type="EMBL" id="AP018694">
    <property type="protein sequence ID" value="BBE18308.1"/>
    <property type="molecule type" value="Genomic_DNA"/>
</dbReference>
<gene>
    <name evidence="2" type="ORF">AQPE_2470</name>
</gene>
<dbReference type="RefSeq" id="WP_318351227.1">
    <property type="nucleotide sequence ID" value="NZ_AP018694.1"/>
</dbReference>
<evidence type="ECO:0000313" key="2">
    <source>
        <dbReference type="EMBL" id="BBE18308.1"/>
    </source>
</evidence>
<dbReference type="SMART" id="SM00382">
    <property type="entry name" value="AAA"/>
    <property type="match status" value="1"/>
</dbReference>
<dbReference type="Proteomes" id="UP001193389">
    <property type="component" value="Chromosome"/>
</dbReference>
<dbReference type="InterPro" id="IPR003593">
    <property type="entry name" value="AAA+_ATPase"/>
</dbReference>
<proteinExistence type="predicted"/>